<gene>
    <name evidence="1" type="ORF">FQA47_003857</name>
</gene>
<proteinExistence type="predicted"/>
<dbReference type="Proteomes" id="UP000646548">
    <property type="component" value="Unassembled WGS sequence"/>
</dbReference>
<reference evidence="1" key="1">
    <citation type="journal article" name="BMC Genomics">
        <title>Long-read sequencing and de novo genome assembly of marine medaka (Oryzias melastigma).</title>
        <authorList>
            <person name="Liang P."/>
            <person name="Saqib H.S.A."/>
            <person name="Ni X."/>
            <person name="Shen Y."/>
        </authorList>
    </citation>
    <scope>NUCLEOTIDE SEQUENCE</scope>
    <source>
        <strain evidence="1">Bigg-433</strain>
    </source>
</reference>
<protein>
    <submittedName>
        <fullName evidence="1">Uncharacterized protein</fullName>
    </submittedName>
</protein>
<name>A0A834FDN8_ORYME</name>
<dbReference type="EMBL" id="WKFB01000235">
    <property type="protein sequence ID" value="KAF6730574.1"/>
    <property type="molecule type" value="Genomic_DNA"/>
</dbReference>
<sequence>MWPSAHVPTVRKLLDCCKTNRRRRSEDSSCGSVASVNEFHLCEPFLAVANLYQSLDFTKKEASGGKTNHIFEFLKAGSSLRPPITCDWIAGVLGGVAFLGFKKNPWSQIANIGYLPLIDSDSSLIKSFLISKLMLPYQLCSNQ</sequence>
<accession>A0A834FDN8</accession>
<evidence type="ECO:0000313" key="1">
    <source>
        <dbReference type="EMBL" id="KAF6730574.1"/>
    </source>
</evidence>
<comment type="caution">
    <text evidence="1">The sequence shown here is derived from an EMBL/GenBank/DDBJ whole genome shotgun (WGS) entry which is preliminary data.</text>
</comment>
<organism evidence="1 2">
    <name type="scientific">Oryzias melastigma</name>
    <name type="common">Marine medaka</name>
    <dbReference type="NCBI Taxonomy" id="30732"/>
    <lineage>
        <taxon>Eukaryota</taxon>
        <taxon>Metazoa</taxon>
        <taxon>Chordata</taxon>
        <taxon>Craniata</taxon>
        <taxon>Vertebrata</taxon>
        <taxon>Euteleostomi</taxon>
        <taxon>Actinopterygii</taxon>
        <taxon>Neopterygii</taxon>
        <taxon>Teleostei</taxon>
        <taxon>Neoteleostei</taxon>
        <taxon>Acanthomorphata</taxon>
        <taxon>Ovalentaria</taxon>
        <taxon>Atherinomorphae</taxon>
        <taxon>Beloniformes</taxon>
        <taxon>Adrianichthyidae</taxon>
        <taxon>Oryziinae</taxon>
        <taxon>Oryzias</taxon>
    </lineage>
</organism>
<evidence type="ECO:0000313" key="2">
    <source>
        <dbReference type="Proteomes" id="UP000646548"/>
    </source>
</evidence>
<dbReference type="AlphaFoldDB" id="A0A834FDN8"/>